<accession>A0A7S7AX26</accession>
<dbReference type="Pfam" id="PF09346">
    <property type="entry name" value="SMI1_KNR4"/>
    <property type="match status" value="1"/>
</dbReference>
<proteinExistence type="predicted"/>
<reference evidence="2 3" key="1">
    <citation type="submission" date="2020-09" db="EMBL/GenBank/DDBJ databases">
        <title>Characterization of Treponema spp. from bovine digital dermatitis in Korea.</title>
        <authorList>
            <person name="Espiritu H.M."/>
            <person name="Cho Y.I."/>
            <person name="Mamuad L."/>
        </authorList>
    </citation>
    <scope>NUCLEOTIDE SEQUENCE [LARGE SCALE GENOMIC DNA]</scope>
    <source>
        <strain evidence="2 3">KS1</strain>
    </source>
</reference>
<gene>
    <name evidence="2" type="ORF">IFE08_02885</name>
</gene>
<evidence type="ECO:0000313" key="2">
    <source>
        <dbReference type="EMBL" id="QOW61354.1"/>
    </source>
</evidence>
<dbReference type="Gene3D" id="3.40.1580.10">
    <property type="entry name" value="SMI1/KNR4-like"/>
    <property type="match status" value="1"/>
</dbReference>
<dbReference type="Proteomes" id="UP000593915">
    <property type="component" value="Chromosome"/>
</dbReference>
<dbReference type="EMBL" id="CP061839">
    <property type="protein sequence ID" value="QOW61354.1"/>
    <property type="molecule type" value="Genomic_DNA"/>
</dbReference>
<dbReference type="SUPFAM" id="SSF160631">
    <property type="entry name" value="SMI1/KNR4-like"/>
    <property type="match status" value="1"/>
</dbReference>
<organism evidence="2 3">
    <name type="scientific">Treponema pedis</name>
    <dbReference type="NCBI Taxonomy" id="409322"/>
    <lineage>
        <taxon>Bacteria</taxon>
        <taxon>Pseudomonadati</taxon>
        <taxon>Spirochaetota</taxon>
        <taxon>Spirochaetia</taxon>
        <taxon>Spirochaetales</taxon>
        <taxon>Treponemataceae</taxon>
        <taxon>Treponema</taxon>
    </lineage>
</organism>
<dbReference type="InterPro" id="IPR018958">
    <property type="entry name" value="Knr4/Smi1-like_dom"/>
</dbReference>
<dbReference type="AlphaFoldDB" id="A0A7S7AX26"/>
<evidence type="ECO:0000313" key="3">
    <source>
        <dbReference type="Proteomes" id="UP000593915"/>
    </source>
</evidence>
<dbReference type="InterPro" id="IPR037883">
    <property type="entry name" value="Knr4/Smi1-like_sf"/>
</dbReference>
<dbReference type="RefSeq" id="WP_194076840.1">
    <property type="nucleotide sequence ID" value="NZ_CP061839.1"/>
</dbReference>
<protein>
    <submittedName>
        <fullName evidence="2">SMI1/KNR4 family protein</fullName>
    </submittedName>
</protein>
<name>A0A7S7AX26_9SPIR</name>
<sequence>MSDFTFLRAYKVINEEQDNGLDTIFYPVTDREIAFLETELQSKLPSELADFYSQVGYGFIKKEAGNINRFMDTYSLQDINLRREDFEYNPDLEIYGKIYNNDKLLFFEVNEGIYLAIDKFNNNEKCAVYYFKDKIADSLEEFIHKILEQPDFLNEY</sequence>
<dbReference type="SMART" id="SM00860">
    <property type="entry name" value="SMI1_KNR4"/>
    <property type="match status" value="1"/>
</dbReference>
<evidence type="ECO:0000259" key="1">
    <source>
        <dbReference type="SMART" id="SM00860"/>
    </source>
</evidence>
<feature type="domain" description="Knr4/Smi1-like" evidence="1">
    <location>
        <begin position="27"/>
        <end position="145"/>
    </location>
</feature>